<dbReference type="RefSeq" id="WP_034229131.1">
    <property type="nucleotide sequence ID" value="NZ_AXCW01000364.1"/>
</dbReference>
<dbReference type="Pfam" id="PF03625">
    <property type="entry name" value="DUF302"/>
    <property type="match status" value="1"/>
</dbReference>
<dbReference type="PANTHER" id="PTHR38342:SF1">
    <property type="entry name" value="SLR5037 PROTEIN"/>
    <property type="match status" value="1"/>
</dbReference>
<name>A0A021VLP6_9CELL</name>
<evidence type="ECO:0000313" key="3">
    <source>
        <dbReference type="Proteomes" id="UP000019753"/>
    </source>
</evidence>
<gene>
    <name evidence="2" type="ORF">N866_12830</name>
</gene>
<dbReference type="OrthoDB" id="9791067at2"/>
<sequence>MGYALSTVLARSFDETVDATRAALQEQGFGVLTEIDMTATLKAKIGVDVPRQVILGACNPPLAHRALQAEATIGLLLPCNVVVRDLGDGRTGVDFLDPQVMSQVTANPEVATVADDAGARLQAARERLEASGPTPG</sequence>
<dbReference type="InterPro" id="IPR016796">
    <property type="entry name" value="UCP021774"/>
</dbReference>
<protein>
    <submittedName>
        <fullName evidence="2">ABC transporter</fullName>
    </submittedName>
</protein>
<proteinExistence type="predicted"/>
<dbReference type="InterPro" id="IPR035923">
    <property type="entry name" value="TT1751-like_sf"/>
</dbReference>
<feature type="domain" description="DUF302" evidence="1">
    <location>
        <begin position="35"/>
        <end position="98"/>
    </location>
</feature>
<evidence type="ECO:0000259" key="1">
    <source>
        <dbReference type="Pfam" id="PF03625"/>
    </source>
</evidence>
<dbReference type="Proteomes" id="UP000019753">
    <property type="component" value="Unassembled WGS sequence"/>
</dbReference>
<reference evidence="2 3" key="1">
    <citation type="submission" date="2014-01" db="EMBL/GenBank/DDBJ databases">
        <title>Actinotalea ferrariae CF5-4.</title>
        <authorList>
            <person name="Chen F."/>
            <person name="Li Y."/>
            <person name="Wang G."/>
        </authorList>
    </citation>
    <scope>NUCLEOTIDE SEQUENCE [LARGE SCALE GENOMIC DNA]</scope>
    <source>
        <strain evidence="2 3">CF5-4</strain>
    </source>
</reference>
<keyword evidence="3" id="KW-1185">Reference proteome</keyword>
<dbReference type="CDD" id="cd14797">
    <property type="entry name" value="DUF302"/>
    <property type="match status" value="1"/>
</dbReference>
<organism evidence="2 3">
    <name type="scientific">Actinotalea ferrariae CF5-4</name>
    <dbReference type="NCBI Taxonomy" id="948458"/>
    <lineage>
        <taxon>Bacteria</taxon>
        <taxon>Bacillati</taxon>
        <taxon>Actinomycetota</taxon>
        <taxon>Actinomycetes</taxon>
        <taxon>Micrococcales</taxon>
        <taxon>Cellulomonadaceae</taxon>
        <taxon>Actinotalea</taxon>
    </lineage>
</organism>
<dbReference type="InterPro" id="IPR005180">
    <property type="entry name" value="DUF302"/>
</dbReference>
<dbReference type="PIRSF" id="PIRSF021774">
    <property type="entry name" value="UCP021774"/>
    <property type="match status" value="1"/>
</dbReference>
<dbReference type="AlphaFoldDB" id="A0A021VLP6"/>
<dbReference type="EMBL" id="AXCW01000364">
    <property type="protein sequence ID" value="EYR62008.1"/>
    <property type="molecule type" value="Genomic_DNA"/>
</dbReference>
<comment type="caution">
    <text evidence="2">The sequence shown here is derived from an EMBL/GenBank/DDBJ whole genome shotgun (WGS) entry which is preliminary data.</text>
</comment>
<dbReference type="PANTHER" id="PTHR38342">
    <property type="entry name" value="SLR5037 PROTEIN"/>
    <property type="match status" value="1"/>
</dbReference>
<accession>A0A021VLP6</accession>
<evidence type="ECO:0000313" key="2">
    <source>
        <dbReference type="EMBL" id="EYR62008.1"/>
    </source>
</evidence>
<dbReference type="SUPFAM" id="SSF103247">
    <property type="entry name" value="TT1751-like"/>
    <property type="match status" value="1"/>
</dbReference>
<dbReference type="Gene3D" id="3.30.310.70">
    <property type="entry name" value="TT1751-like domain"/>
    <property type="match status" value="1"/>
</dbReference>